<reference evidence="1 2" key="1">
    <citation type="submission" date="2019-02" db="EMBL/GenBank/DDBJ databases">
        <title>Opniocepnalus argus genome.</title>
        <authorList>
            <person name="Zhou C."/>
            <person name="Xiao S."/>
        </authorList>
    </citation>
    <scope>NUCLEOTIDE SEQUENCE [LARGE SCALE GENOMIC DNA]</scope>
    <source>
        <strain evidence="1">OARG1902GOOAL</strain>
        <tissue evidence="1">Muscle</tissue>
    </source>
</reference>
<name>A0A6G1QLC8_CHAAH</name>
<proteinExistence type="predicted"/>
<evidence type="ECO:0000313" key="1">
    <source>
        <dbReference type="EMBL" id="KAF3703510.1"/>
    </source>
</evidence>
<dbReference type="Proteomes" id="UP000503349">
    <property type="component" value="Chromosome 19"/>
</dbReference>
<evidence type="ECO:0000313" key="2">
    <source>
        <dbReference type="Proteomes" id="UP000503349"/>
    </source>
</evidence>
<protein>
    <submittedName>
        <fullName evidence="1">Uncharacterized protein</fullName>
    </submittedName>
</protein>
<sequence>MLIRTVMYTHYRLRKMCAFVDKRGEKIGLRKAECQTQIEFNINLNRSEIYL</sequence>
<dbReference type="EMBL" id="CM015730">
    <property type="protein sequence ID" value="KAF3703510.1"/>
    <property type="molecule type" value="Genomic_DNA"/>
</dbReference>
<accession>A0A6G1QLC8</accession>
<dbReference type="AlphaFoldDB" id="A0A6G1QLC8"/>
<reference evidence="2" key="2">
    <citation type="submission" date="2019-02" db="EMBL/GenBank/DDBJ databases">
        <title>Opniocepnalus argus Var Kimnra genome.</title>
        <authorList>
            <person name="Zhou C."/>
            <person name="Xiao S."/>
        </authorList>
    </citation>
    <scope>NUCLEOTIDE SEQUENCE [LARGE SCALE GENOMIC DNA]</scope>
</reference>
<gene>
    <name evidence="1" type="ORF">EXN66_Car019198</name>
</gene>
<organism evidence="1 2">
    <name type="scientific">Channa argus</name>
    <name type="common">Northern snakehead</name>
    <name type="synonym">Ophicephalus argus</name>
    <dbReference type="NCBI Taxonomy" id="215402"/>
    <lineage>
        <taxon>Eukaryota</taxon>
        <taxon>Metazoa</taxon>
        <taxon>Chordata</taxon>
        <taxon>Craniata</taxon>
        <taxon>Vertebrata</taxon>
        <taxon>Euteleostomi</taxon>
        <taxon>Actinopterygii</taxon>
        <taxon>Neopterygii</taxon>
        <taxon>Teleostei</taxon>
        <taxon>Neoteleostei</taxon>
        <taxon>Acanthomorphata</taxon>
        <taxon>Anabantaria</taxon>
        <taxon>Anabantiformes</taxon>
        <taxon>Channoidei</taxon>
        <taxon>Channidae</taxon>
        <taxon>Channa</taxon>
    </lineage>
</organism>
<keyword evidence="2" id="KW-1185">Reference proteome</keyword>